<evidence type="ECO:0000259" key="3">
    <source>
        <dbReference type="Pfam" id="PF02481"/>
    </source>
</evidence>
<evidence type="ECO:0000313" key="5">
    <source>
        <dbReference type="Proteomes" id="UP000260925"/>
    </source>
</evidence>
<dbReference type="AlphaFoldDB" id="A0A3B9QRL5"/>
<dbReference type="NCBIfam" id="TIGR00732">
    <property type="entry name" value="dprA"/>
    <property type="match status" value="1"/>
</dbReference>
<accession>A0A3B9QRL5</accession>
<evidence type="ECO:0000256" key="1">
    <source>
        <dbReference type="ARBA" id="ARBA00006525"/>
    </source>
</evidence>
<dbReference type="GO" id="GO:0009294">
    <property type="term" value="P:DNA-mediated transformation"/>
    <property type="evidence" value="ECO:0007669"/>
    <property type="project" value="InterPro"/>
</dbReference>
<sequence>MDADGSRRQGPAAGRRRDGCGGHVHRDSGRGRPVTVVDIDAARAERDPERLLAWAVLRRLVEFSRTDVVRLLWPDGDAAAPARVTRLVEMLRQGDSTLPAGLQGLTAEKTAQITQQAEADLQWARLNRWRLITPDDPEWPTRRLEESFGTTGDMDGPVLSGGAVPGESGDTPGVRSRAARPFALWGRGPAELASTVERSVALVGTRSSTTYGNRTTHRFAGELAGAGYTVVSGGAVGIDTAAHRGALEASGATVAVAASGPGEIYPRSNEDLFRRIAQTGLVVTEYPPKTRPARYRFLTRNRLVAGLTRGTVLLAAGHRSGAVNTANWADVMLRPVMVLPGPVDRAEYVGCHKRIRDGAGTLVTSVAEIREIIEPIGSVDPDQQLYLQFAASPVQQLSRDQLAVFDACGIATDDTGHLDQIAAEIGLPMAAVVRTVGELEGTGLVVRDGDRWVKNDR</sequence>
<dbReference type="InterPro" id="IPR003488">
    <property type="entry name" value="DprA"/>
</dbReference>
<evidence type="ECO:0000313" key="4">
    <source>
        <dbReference type="EMBL" id="HAF71608.1"/>
    </source>
</evidence>
<gene>
    <name evidence="4" type="primary">dprA</name>
    <name evidence="4" type="ORF">DCL06_00260</name>
</gene>
<proteinExistence type="inferred from homology"/>
<feature type="compositionally biased region" description="Basic and acidic residues" evidence="2">
    <location>
        <begin position="15"/>
        <end position="30"/>
    </location>
</feature>
<dbReference type="EMBL" id="DMDD01000009">
    <property type="protein sequence ID" value="HAF71608.1"/>
    <property type="molecule type" value="Genomic_DNA"/>
</dbReference>
<feature type="region of interest" description="Disordered" evidence="2">
    <location>
        <begin position="1"/>
        <end position="31"/>
    </location>
</feature>
<dbReference type="SUPFAM" id="SSF102405">
    <property type="entry name" value="MCP/YpsA-like"/>
    <property type="match status" value="1"/>
</dbReference>
<dbReference type="PANTHER" id="PTHR43022">
    <property type="entry name" value="PROTEIN SMF"/>
    <property type="match status" value="1"/>
</dbReference>
<dbReference type="Pfam" id="PF02481">
    <property type="entry name" value="DNA_processg_A"/>
    <property type="match status" value="1"/>
</dbReference>
<dbReference type="InterPro" id="IPR057666">
    <property type="entry name" value="DrpA_SLOG"/>
</dbReference>
<protein>
    <submittedName>
        <fullName evidence="4">DNA-protecting protein DprA</fullName>
    </submittedName>
</protein>
<dbReference type="Proteomes" id="UP000260925">
    <property type="component" value="Unassembled WGS sequence"/>
</dbReference>
<organism evidence="4 5">
    <name type="scientific">Corynebacterium variabile</name>
    <dbReference type="NCBI Taxonomy" id="1727"/>
    <lineage>
        <taxon>Bacteria</taxon>
        <taxon>Bacillati</taxon>
        <taxon>Actinomycetota</taxon>
        <taxon>Actinomycetes</taxon>
        <taxon>Mycobacteriales</taxon>
        <taxon>Corynebacteriaceae</taxon>
        <taxon>Corynebacterium</taxon>
    </lineage>
</organism>
<feature type="domain" description="Smf/DprA SLOG" evidence="3">
    <location>
        <begin position="178"/>
        <end position="371"/>
    </location>
</feature>
<comment type="similarity">
    <text evidence="1">Belongs to the DprA/Smf family.</text>
</comment>
<name>A0A3B9QRL5_9CORY</name>
<dbReference type="Gene3D" id="3.40.50.450">
    <property type="match status" value="1"/>
</dbReference>
<dbReference type="PANTHER" id="PTHR43022:SF1">
    <property type="entry name" value="PROTEIN SMF"/>
    <property type="match status" value="1"/>
</dbReference>
<comment type="caution">
    <text evidence="4">The sequence shown here is derived from an EMBL/GenBank/DDBJ whole genome shotgun (WGS) entry which is preliminary data.</text>
</comment>
<reference evidence="4 5" key="1">
    <citation type="journal article" date="2018" name="Nat. Biotechnol.">
        <title>A standardized bacterial taxonomy based on genome phylogeny substantially revises the tree of life.</title>
        <authorList>
            <person name="Parks D.H."/>
            <person name="Chuvochina M."/>
            <person name="Waite D.W."/>
            <person name="Rinke C."/>
            <person name="Skarshewski A."/>
            <person name="Chaumeil P.A."/>
            <person name="Hugenholtz P."/>
        </authorList>
    </citation>
    <scope>NUCLEOTIDE SEQUENCE [LARGE SCALE GENOMIC DNA]</scope>
    <source>
        <strain evidence="4">UBA9851</strain>
    </source>
</reference>
<evidence type="ECO:0000256" key="2">
    <source>
        <dbReference type="SAM" id="MobiDB-lite"/>
    </source>
</evidence>